<reference evidence="4 5" key="1">
    <citation type="submission" date="2019-08" db="EMBL/GenBank/DDBJ databases">
        <title>In-depth cultivation of the pig gut microbiome towards novel bacterial diversity and tailored functional studies.</title>
        <authorList>
            <person name="Wylensek D."/>
            <person name="Hitch T.C.A."/>
            <person name="Clavel T."/>
        </authorList>
    </citation>
    <scope>NUCLEOTIDE SEQUENCE [LARGE SCALE GENOMIC DNA]</scope>
    <source>
        <strain evidence="4 5">LKV-178-WT-2C</strain>
    </source>
</reference>
<dbReference type="PANTHER" id="PTHR42811">
    <property type="entry name" value="SERINE ACETYLTRANSFERASE"/>
    <property type="match status" value="1"/>
</dbReference>
<evidence type="ECO:0000256" key="2">
    <source>
        <dbReference type="ARBA" id="ARBA00022679"/>
    </source>
</evidence>
<dbReference type="InterPro" id="IPR045304">
    <property type="entry name" value="LbH_SAT"/>
</dbReference>
<accession>A0A6I2U0I2</accession>
<dbReference type="GO" id="GO:0016746">
    <property type="term" value="F:acyltransferase activity"/>
    <property type="evidence" value="ECO:0007669"/>
    <property type="project" value="UniProtKB-KW"/>
</dbReference>
<dbReference type="InterPro" id="IPR011004">
    <property type="entry name" value="Trimer_LpxA-like_sf"/>
</dbReference>
<evidence type="ECO:0000313" key="5">
    <source>
        <dbReference type="Proteomes" id="UP000450161"/>
    </source>
</evidence>
<sequence length="182" mass="20747">MNKKELKVYLKADLGRFGCKPTLKDRILHNEVWYIFHYIRHLRYVEYYQDKNKLKFLWHFFWYKRLGFKLRMTIYPNTIGPGFRIFHAGDFVHVGPNVRIGRNCTMLPGVVFGNKSETPDYTPVVVGNNCYFGLGAKILGGVKIGNNVTVGANAVVTKDIPDNAVIGGIPAKTIKVKNVELL</sequence>
<comment type="caution">
    <text evidence="4">The sequence shown here is derived from an EMBL/GenBank/DDBJ whole genome shotgun (WGS) entry which is preliminary data.</text>
</comment>
<organism evidence="4 5">
    <name type="scientific">Segatella copri</name>
    <dbReference type="NCBI Taxonomy" id="165179"/>
    <lineage>
        <taxon>Bacteria</taxon>
        <taxon>Pseudomonadati</taxon>
        <taxon>Bacteroidota</taxon>
        <taxon>Bacteroidia</taxon>
        <taxon>Bacteroidales</taxon>
        <taxon>Prevotellaceae</taxon>
        <taxon>Segatella</taxon>
    </lineage>
</organism>
<dbReference type="SUPFAM" id="SSF51161">
    <property type="entry name" value="Trimeric LpxA-like enzymes"/>
    <property type="match status" value="1"/>
</dbReference>
<name>A0A6I2U0I2_9BACT</name>
<comment type="similarity">
    <text evidence="1">Belongs to the transferase hexapeptide repeat family.</text>
</comment>
<evidence type="ECO:0000256" key="1">
    <source>
        <dbReference type="ARBA" id="ARBA00007274"/>
    </source>
</evidence>
<dbReference type="Proteomes" id="UP000450161">
    <property type="component" value="Unassembled WGS sequence"/>
</dbReference>
<dbReference type="Gene3D" id="2.160.10.10">
    <property type="entry name" value="Hexapeptide repeat proteins"/>
    <property type="match status" value="1"/>
</dbReference>
<protein>
    <submittedName>
        <fullName evidence="4">Serine acetyltransferase</fullName>
    </submittedName>
</protein>
<dbReference type="RefSeq" id="WP_154482341.1">
    <property type="nucleotide sequence ID" value="NZ_VUNF01000027.1"/>
</dbReference>
<keyword evidence="3" id="KW-0012">Acyltransferase</keyword>
<dbReference type="CDD" id="cd03354">
    <property type="entry name" value="LbH_SAT"/>
    <property type="match status" value="1"/>
</dbReference>
<proteinExistence type="inferred from homology"/>
<dbReference type="InterPro" id="IPR001451">
    <property type="entry name" value="Hexapep"/>
</dbReference>
<evidence type="ECO:0000256" key="3">
    <source>
        <dbReference type="ARBA" id="ARBA00023315"/>
    </source>
</evidence>
<dbReference type="AlphaFoldDB" id="A0A6I2U0I2"/>
<keyword evidence="2 4" id="KW-0808">Transferase</keyword>
<evidence type="ECO:0000313" key="4">
    <source>
        <dbReference type="EMBL" id="MST78372.1"/>
    </source>
</evidence>
<dbReference type="EMBL" id="VUNF01000027">
    <property type="protein sequence ID" value="MST78372.1"/>
    <property type="molecule type" value="Genomic_DNA"/>
</dbReference>
<dbReference type="Pfam" id="PF00132">
    <property type="entry name" value="Hexapep"/>
    <property type="match status" value="1"/>
</dbReference>
<gene>
    <name evidence="4" type="ORF">FYJ72_12020</name>
</gene>